<feature type="region of interest" description="Disordered" evidence="1">
    <location>
        <begin position="138"/>
        <end position="183"/>
    </location>
</feature>
<reference evidence="3" key="1">
    <citation type="journal article" date="2023" name="PLoS Negl. Trop. Dis.">
        <title>A genome sequence for Biomphalaria pfeifferi, the major vector snail for the human-infecting parasite Schistosoma mansoni.</title>
        <authorList>
            <person name="Bu L."/>
            <person name="Lu L."/>
            <person name="Laidemitt M.R."/>
            <person name="Zhang S.M."/>
            <person name="Mutuku M."/>
            <person name="Mkoji G."/>
            <person name="Steinauer M."/>
            <person name="Loker E.S."/>
        </authorList>
    </citation>
    <scope>NUCLEOTIDE SEQUENCE</scope>
    <source>
        <strain evidence="3">KasaAsao</strain>
    </source>
</reference>
<feature type="compositionally biased region" description="Basic and acidic residues" evidence="1">
    <location>
        <begin position="893"/>
        <end position="908"/>
    </location>
</feature>
<feature type="region of interest" description="Disordered" evidence="1">
    <location>
        <begin position="825"/>
        <end position="994"/>
    </location>
</feature>
<feature type="compositionally biased region" description="Acidic residues" evidence="1">
    <location>
        <begin position="224"/>
        <end position="238"/>
    </location>
</feature>
<feature type="compositionally biased region" description="Basic residues" evidence="1">
    <location>
        <begin position="262"/>
        <end position="275"/>
    </location>
</feature>
<feature type="region of interest" description="Disordered" evidence="1">
    <location>
        <begin position="1167"/>
        <end position="1216"/>
    </location>
</feature>
<dbReference type="Gene3D" id="3.30.40.10">
    <property type="entry name" value="Zinc/RING finger domain, C3HC4 (zinc finger)"/>
    <property type="match status" value="1"/>
</dbReference>
<dbReference type="InterPro" id="IPR011011">
    <property type="entry name" value="Znf_FYVE_PHD"/>
</dbReference>
<dbReference type="Pfam" id="PF02318">
    <property type="entry name" value="FYVE_2"/>
    <property type="match status" value="1"/>
</dbReference>
<feature type="compositionally biased region" description="Polar residues" evidence="1">
    <location>
        <begin position="653"/>
        <end position="668"/>
    </location>
</feature>
<feature type="domain" description="FYVE-type zinc finger" evidence="2">
    <location>
        <begin position="9"/>
        <end position="97"/>
    </location>
</feature>
<dbReference type="InterPro" id="IPR013083">
    <property type="entry name" value="Znf_RING/FYVE/PHD"/>
</dbReference>
<sequence>KLEEDYVQIATNMEREASLSEMTEAGSQLCSVCNKNHLPMNRDGTGSSMTVCVQCEQRTCRNCGAFKIAHPSKIQEWVCVVCDKRRRLMTTTGLWYHGYHPETQLPLEKQIVGSSGGLSHLERPDNLTSSLETSLVSNASYASSKDSRDSKDSRGSRDSRESRDESDQTYDSRDGSRCGGDSGLSLDLSSLSLASSQNSEFARQVYEQNRMKGPGANLPKSESDEFSDLTSDLDFDELASERSRPDGGSSTDDGYRDGSSVSKRKEHKKQKHRPKSLTLSRSHSHTSSDEEDGASSGGSDKKLDPPESQREAGSDKLALGTLLLTDRSDKKQNGGLVTEGYSGKESNFSVLHDSPTPPKSPSWREGLDSPPFSPRRRDSYPGKRRGSLSPKEKKTHFTYTDISPPSRQLSLDELYGDSSATGSFLDNGIAGSQVPQKPSPISPEEINDSLMTHMGETVSFDIPSNRAKPPTSIGAQLHHNNFQMAFSMPHSAPVMDLATYAATIANSTASLTSMSVSPTNLLPHTTPPQLQMAEPMSPDSADSSCPSPVSPGYYDNTQPTNEDIEEVELADPSSKSIDFQGTKRQKARPPSTDWSPVIDLSPILDVSPSVEEAEQEDMLAKQMEELERQRSLNAAEEDYDEEVGTSCDQSYFANQDLTSPVRPTQSQAVIPRIPPPPSAKKLKQQLNEEYDDEEDSLKDDGSFPFGSTLRRCGNFEDISRLGSDSSLIKNTSDLTADDRLVDDIDLRDIDAGFTDAPFFSCTSQASSIPHSAPCLSSTVSTFQAPARQFGQTEEQGTKQLRAFESMISDEIHKITEDMENIVKRGAANMKPIPPPKPKRRLPDPEYGNGIPPPSYFSDYTDQKSIPSIKTEAPSDSGSQDGSFEEGSSSRHLPRQDSGEKKKAKDLKAKPSPILIQHIEAEEQSVSPHYKVMESPPTPETKTIKREFSDSTSVSPSSSPDQDVYAFPSPVTPPDSDSSPPKPHSPSSPGTDLDEDIEAARRLYGYRSTSPYDNAKPTFTSGPVHTAYTSTNTVVSSPPTCAGYDMAPGSCEDNYAIPASTRQENQIRPPISPRKSIRKLDDQTVNGSPVYEYVKDVSTQDYSEELDLEHISSLNEYKIRSLGLGLTKQKGLNDYDIAPSKLGQFPSLTLGQHTEIFTYPVVGEFPGRGRSSSAPFTSANEESVQSEAPSARPRSASTDQESATSTSVRDKIRAFEE</sequence>
<dbReference type="SUPFAM" id="SSF57903">
    <property type="entry name" value="FYVE/PHD zinc finger"/>
    <property type="match status" value="1"/>
</dbReference>
<feature type="region of interest" description="Disordered" evidence="1">
    <location>
        <begin position="211"/>
        <end position="412"/>
    </location>
</feature>
<gene>
    <name evidence="3" type="ORF">Bpfe_008182</name>
</gene>
<evidence type="ECO:0000259" key="2">
    <source>
        <dbReference type="Pfam" id="PF02318"/>
    </source>
</evidence>
<feature type="region of interest" description="Disordered" evidence="1">
    <location>
        <begin position="518"/>
        <end position="600"/>
    </location>
</feature>
<accession>A0AAD8FGG3</accession>
<feature type="compositionally biased region" description="Low complexity" evidence="1">
    <location>
        <begin position="1187"/>
        <end position="1196"/>
    </location>
</feature>
<feature type="compositionally biased region" description="Polar residues" evidence="1">
    <location>
        <begin position="397"/>
        <end position="409"/>
    </location>
</feature>
<feature type="compositionally biased region" description="Polar residues" evidence="1">
    <location>
        <begin position="518"/>
        <end position="529"/>
    </location>
</feature>
<evidence type="ECO:0000313" key="4">
    <source>
        <dbReference type="Proteomes" id="UP001233172"/>
    </source>
</evidence>
<feature type="compositionally biased region" description="Low complexity" evidence="1">
    <location>
        <begin position="949"/>
        <end position="960"/>
    </location>
</feature>
<organism evidence="3 4">
    <name type="scientific">Biomphalaria pfeifferi</name>
    <name type="common">Bloodfluke planorb</name>
    <name type="synonym">Freshwater snail</name>
    <dbReference type="NCBI Taxonomy" id="112525"/>
    <lineage>
        <taxon>Eukaryota</taxon>
        <taxon>Metazoa</taxon>
        <taxon>Spiralia</taxon>
        <taxon>Lophotrochozoa</taxon>
        <taxon>Mollusca</taxon>
        <taxon>Gastropoda</taxon>
        <taxon>Heterobranchia</taxon>
        <taxon>Euthyneura</taxon>
        <taxon>Panpulmonata</taxon>
        <taxon>Hygrophila</taxon>
        <taxon>Lymnaeoidea</taxon>
        <taxon>Planorbidae</taxon>
        <taxon>Biomphalaria</taxon>
    </lineage>
</organism>
<name>A0AAD8FGG3_BIOPF</name>
<feature type="region of interest" description="Disordered" evidence="1">
    <location>
        <begin position="653"/>
        <end position="701"/>
    </location>
</feature>
<keyword evidence="4" id="KW-1185">Reference proteome</keyword>
<feature type="compositionally biased region" description="Basic and acidic residues" evidence="1">
    <location>
        <begin position="1207"/>
        <end position="1216"/>
    </location>
</feature>
<proteinExistence type="predicted"/>
<feature type="non-terminal residue" evidence="3">
    <location>
        <position position="1216"/>
    </location>
</feature>
<feature type="compositionally biased region" description="Polar residues" evidence="1">
    <location>
        <begin position="857"/>
        <end position="890"/>
    </location>
</feature>
<feature type="compositionally biased region" description="Basic and acidic residues" evidence="1">
    <location>
        <begin position="299"/>
        <end position="314"/>
    </location>
</feature>
<dbReference type="EMBL" id="JASAOG010000025">
    <property type="protein sequence ID" value="KAK0062511.1"/>
    <property type="molecule type" value="Genomic_DNA"/>
</dbReference>
<dbReference type="AlphaFoldDB" id="A0AAD8FGG3"/>
<protein>
    <submittedName>
        <fullName evidence="3">Protein piccolo</fullName>
    </submittedName>
</protein>
<evidence type="ECO:0000313" key="3">
    <source>
        <dbReference type="EMBL" id="KAK0062511.1"/>
    </source>
</evidence>
<dbReference type="Proteomes" id="UP001233172">
    <property type="component" value="Unassembled WGS sequence"/>
</dbReference>
<feature type="compositionally biased region" description="Low complexity" evidence="1">
    <location>
        <begin position="535"/>
        <end position="551"/>
    </location>
</feature>
<evidence type="ECO:0000256" key="1">
    <source>
        <dbReference type="SAM" id="MobiDB-lite"/>
    </source>
</evidence>
<comment type="caution">
    <text evidence="3">The sequence shown here is derived from an EMBL/GenBank/DDBJ whole genome shotgun (WGS) entry which is preliminary data.</text>
</comment>
<feature type="compositionally biased region" description="Polar residues" evidence="1">
    <location>
        <begin position="1197"/>
        <end position="1206"/>
    </location>
</feature>
<feature type="compositionally biased region" description="Acidic residues" evidence="1">
    <location>
        <begin position="688"/>
        <end position="697"/>
    </location>
</feature>
<dbReference type="InterPro" id="IPR041282">
    <property type="entry name" value="FYVE_2"/>
</dbReference>
<feature type="compositionally biased region" description="Polar residues" evidence="1">
    <location>
        <begin position="1169"/>
        <end position="1186"/>
    </location>
</feature>
<feature type="non-terminal residue" evidence="3">
    <location>
        <position position="1"/>
    </location>
</feature>
<reference evidence="3" key="2">
    <citation type="submission" date="2023-04" db="EMBL/GenBank/DDBJ databases">
        <authorList>
            <person name="Bu L."/>
            <person name="Lu L."/>
            <person name="Laidemitt M.R."/>
            <person name="Zhang S.M."/>
            <person name="Mutuku M."/>
            <person name="Mkoji G."/>
            <person name="Steinauer M."/>
            <person name="Loker E.S."/>
        </authorList>
    </citation>
    <scope>NUCLEOTIDE SEQUENCE</scope>
    <source>
        <strain evidence="3">KasaAsao</strain>
        <tissue evidence="3">Whole Snail</tissue>
    </source>
</reference>
<feature type="compositionally biased region" description="Basic and acidic residues" evidence="1">
    <location>
        <begin position="145"/>
        <end position="176"/>
    </location>
</feature>